<accession>A0A1H0CMT9</accession>
<sequence length="85" mass="9788">MRELRFERQALKTLKRMPANTARTIRSKIDQYVADPASLANNVKRMQGIDDLFRLRVGDWRIIFGDDGRVVAIIRIGPRGDVYEG</sequence>
<dbReference type="OrthoDB" id="428094at2"/>
<dbReference type="Proteomes" id="UP000198793">
    <property type="component" value="Unassembled WGS sequence"/>
</dbReference>
<gene>
    <name evidence="2" type="ORF">SAMN05192530_101381</name>
</gene>
<protein>
    <submittedName>
        <fullName evidence="2">mRNA interferase RelE/StbE</fullName>
    </submittedName>
</protein>
<dbReference type="AlphaFoldDB" id="A0A1H0CMT9"/>
<keyword evidence="3" id="KW-1185">Reference proteome</keyword>
<keyword evidence="1" id="KW-1277">Toxin-antitoxin system</keyword>
<dbReference type="EMBL" id="FNIT01000001">
    <property type="protein sequence ID" value="SDN59200.1"/>
    <property type="molecule type" value="Genomic_DNA"/>
</dbReference>
<dbReference type="SUPFAM" id="SSF143011">
    <property type="entry name" value="RelE-like"/>
    <property type="match status" value="1"/>
</dbReference>
<dbReference type="InterPro" id="IPR007712">
    <property type="entry name" value="RelE/ParE_toxin"/>
</dbReference>
<evidence type="ECO:0000313" key="2">
    <source>
        <dbReference type="EMBL" id="SDN59200.1"/>
    </source>
</evidence>
<dbReference type="PANTHER" id="PTHR38813">
    <property type="match status" value="1"/>
</dbReference>
<dbReference type="InterPro" id="IPR052747">
    <property type="entry name" value="TA_system_RelE_toxin"/>
</dbReference>
<proteinExistence type="predicted"/>
<organism evidence="2 3">
    <name type="scientific">Aureimonas jatrophae</name>
    <dbReference type="NCBI Taxonomy" id="1166073"/>
    <lineage>
        <taxon>Bacteria</taxon>
        <taxon>Pseudomonadati</taxon>
        <taxon>Pseudomonadota</taxon>
        <taxon>Alphaproteobacteria</taxon>
        <taxon>Hyphomicrobiales</taxon>
        <taxon>Aurantimonadaceae</taxon>
        <taxon>Aureimonas</taxon>
    </lineage>
</organism>
<dbReference type="InterPro" id="IPR035093">
    <property type="entry name" value="RelE/ParE_toxin_dom_sf"/>
</dbReference>
<evidence type="ECO:0000313" key="3">
    <source>
        <dbReference type="Proteomes" id="UP000198793"/>
    </source>
</evidence>
<dbReference type="PANTHER" id="PTHR38813:SF1">
    <property type="entry name" value="TOXIN RELE1-RELATED"/>
    <property type="match status" value="1"/>
</dbReference>
<dbReference type="RefSeq" id="WP_090668032.1">
    <property type="nucleotide sequence ID" value="NZ_FNIT01000001.1"/>
</dbReference>
<reference evidence="2 3" key="1">
    <citation type="submission" date="2016-10" db="EMBL/GenBank/DDBJ databases">
        <authorList>
            <person name="de Groot N.N."/>
        </authorList>
    </citation>
    <scope>NUCLEOTIDE SEQUENCE [LARGE SCALE GENOMIC DNA]</scope>
    <source>
        <strain evidence="3">L7-484,KACC 16230,DSM 25025</strain>
    </source>
</reference>
<evidence type="ECO:0000256" key="1">
    <source>
        <dbReference type="ARBA" id="ARBA00022649"/>
    </source>
</evidence>
<dbReference type="STRING" id="1166073.SAMN05192530_101381"/>
<dbReference type="Pfam" id="PF05016">
    <property type="entry name" value="ParE_toxin"/>
    <property type="match status" value="1"/>
</dbReference>
<dbReference type="Gene3D" id="3.30.2310.20">
    <property type="entry name" value="RelE-like"/>
    <property type="match status" value="1"/>
</dbReference>
<name>A0A1H0CMT9_9HYPH</name>